<keyword evidence="5" id="KW-1185">Reference proteome</keyword>
<feature type="region of interest" description="Disordered" evidence="1">
    <location>
        <begin position="349"/>
        <end position="377"/>
    </location>
</feature>
<evidence type="ECO:0000256" key="3">
    <source>
        <dbReference type="SAM" id="SignalP"/>
    </source>
</evidence>
<protein>
    <recommendedName>
        <fullName evidence="6">LPXTG cell wall anchor domain-containing protein</fullName>
    </recommendedName>
</protein>
<reference evidence="4" key="1">
    <citation type="submission" date="2020-09" db="EMBL/GenBank/DDBJ databases">
        <title>Nocardioides sp. strain MJB4 16S ribosomal RNA gene Genome sequencing and assembly.</title>
        <authorList>
            <person name="Kim I."/>
        </authorList>
    </citation>
    <scope>NUCLEOTIDE SEQUENCE</scope>
    <source>
        <strain evidence="4">MJB4</strain>
    </source>
</reference>
<keyword evidence="2" id="KW-1133">Transmembrane helix</keyword>
<gene>
    <name evidence="4" type="ORF">IE331_01540</name>
</gene>
<proteinExistence type="predicted"/>
<evidence type="ECO:0000256" key="1">
    <source>
        <dbReference type="SAM" id="MobiDB-lite"/>
    </source>
</evidence>
<feature type="compositionally biased region" description="Basic and acidic residues" evidence="1">
    <location>
        <begin position="61"/>
        <end position="91"/>
    </location>
</feature>
<evidence type="ECO:0000256" key="2">
    <source>
        <dbReference type="SAM" id="Phobius"/>
    </source>
</evidence>
<organism evidence="4 5">
    <name type="scientific">Nocardioides donggukensis</name>
    <dbReference type="NCBI Taxonomy" id="2774019"/>
    <lineage>
        <taxon>Bacteria</taxon>
        <taxon>Bacillati</taxon>
        <taxon>Actinomycetota</taxon>
        <taxon>Actinomycetes</taxon>
        <taxon>Propionibacteriales</taxon>
        <taxon>Nocardioidaceae</taxon>
        <taxon>Nocardioides</taxon>
    </lineage>
</organism>
<feature type="region of interest" description="Disordered" evidence="1">
    <location>
        <begin position="254"/>
        <end position="274"/>
    </location>
</feature>
<name>A0A927K2J3_9ACTN</name>
<dbReference type="EMBL" id="JACYXZ010000001">
    <property type="protein sequence ID" value="MBD8868293.1"/>
    <property type="molecule type" value="Genomic_DNA"/>
</dbReference>
<accession>A0A927K2J3</accession>
<feature type="region of interest" description="Disordered" evidence="1">
    <location>
        <begin position="50"/>
        <end position="102"/>
    </location>
</feature>
<evidence type="ECO:0000313" key="4">
    <source>
        <dbReference type="EMBL" id="MBD8868293.1"/>
    </source>
</evidence>
<dbReference type="AlphaFoldDB" id="A0A927K2J3"/>
<sequence length="432" mass="42266">MSNSHLTRFIGKRATLVAIAASGVLVLGSAPVGANPADDVVGGLEDVIAGVSGSGGGTERSGTDSRRTEGRLPVKENDDPDREQADPRPPDHASAGNAGVEVADEQVADVGSTDATVRDDDSASGDATLLSLGGHEVIGAHAEGNESDSVGDPLAPLCAESDGALCAELLYANASSRERDGRQRGRGETGLADACIGGSAGSDDCSGPVGASALTSESEIERGRDGHTEAGSSSSAGTVCLVPDPETGCSAAARVLSSEGRSSSRGSSSKDTEVVGLELGDESVSFSDGPGAFGLPPECSDDPALACVFLEQGETYLGDGVAGHAVTALEATALDGTVLAEVSGSESLARKFPADPDGPNGPGGDSGVAPSGVSDGSQAGQVAAGGVLPNTGGVWTGFLALALGGVGLGSLLVAWSRRSALTGVAGVADGSA</sequence>
<feature type="compositionally biased region" description="Basic and acidic residues" evidence="1">
    <location>
        <begin position="219"/>
        <end position="228"/>
    </location>
</feature>
<keyword evidence="2" id="KW-0812">Transmembrane</keyword>
<dbReference type="Proteomes" id="UP000616839">
    <property type="component" value="Unassembled WGS sequence"/>
</dbReference>
<keyword evidence="2" id="KW-0472">Membrane</keyword>
<feature type="chain" id="PRO_5036930761" description="LPXTG cell wall anchor domain-containing protein" evidence="3">
    <location>
        <begin position="35"/>
        <end position="432"/>
    </location>
</feature>
<evidence type="ECO:0000313" key="5">
    <source>
        <dbReference type="Proteomes" id="UP000616839"/>
    </source>
</evidence>
<comment type="caution">
    <text evidence="4">The sequence shown here is derived from an EMBL/GenBank/DDBJ whole genome shotgun (WGS) entry which is preliminary data.</text>
</comment>
<feature type="region of interest" description="Disordered" evidence="1">
    <location>
        <begin position="199"/>
        <end position="239"/>
    </location>
</feature>
<feature type="transmembrane region" description="Helical" evidence="2">
    <location>
        <begin position="394"/>
        <end position="415"/>
    </location>
</feature>
<feature type="compositionally biased region" description="Low complexity" evidence="1">
    <location>
        <begin position="257"/>
        <end position="267"/>
    </location>
</feature>
<feature type="signal peptide" evidence="3">
    <location>
        <begin position="1"/>
        <end position="34"/>
    </location>
</feature>
<dbReference type="RefSeq" id="WP_192139821.1">
    <property type="nucleotide sequence ID" value="NZ_JACYXZ010000001.1"/>
</dbReference>
<keyword evidence="3" id="KW-0732">Signal</keyword>
<evidence type="ECO:0008006" key="6">
    <source>
        <dbReference type="Google" id="ProtNLM"/>
    </source>
</evidence>